<evidence type="ECO:0000256" key="4">
    <source>
        <dbReference type="ARBA" id="ARBA00022759"/>
    </source>
</evidence>
<dbReference type="PANTHER" id="PTHR37984">
    <property type="entry name" value="PROTEIN CBG26694"/>
    <property type="match status" value="1"/>
</dbReference>
<dbReference type="InterPro" id="IPR041588">
    <property type="entry name" value="Integrase_H2C2"/>
</dbReference>
<dbReference type="SUPFAM" id="SSF56672">
    <property type="entry name" value="DNA/RNA polymerases"/>
    <property type="match status" value="1"/>
</dbReference>
<dbReference type="InterPro" id="IPR012337">
    <property type="entry name" value="RNaseH-like_sf"/>
</dbReference>
<evidence type="ECO:0000259" key="9">
    <source>
        <dbReference type="PROSITE" id="PS50994"/>
    </source>
</evidence>
<dbReference type="PROSITE" id="PS50994">
    <property type="entry name" value="INTEGRASE"/>
    <property type="match status" value="1"/>
</dbReference>
<keyword evidence="10" id="KW-1185">Reference proteome</keyword>
<dbReference type="Gene3D" id="1.10.340.70">
    <property type="match status" value="1"/>
</dbReference>
<evidence type="ECO:0000256" key="8">
    <source>
        <dbReference type="SAM" id="MobiDB-lite"/>
    </source>
</evidence>
<keyword evidence="2" id="KW-0548">Nucleotidyltransferase</keyword>
<dbReference type="Pfam" id="PF17917">
    <property type="entry name" value="RT_RNaseH"/>
    <property type="match status" value="1"/>
</dbReference>
<name>A0ABM0M042_SACKO</name>
<keyword evidence="3" id="KW-0540">Nuclease</keyword>
<evidence type="ECO:0000256" key="1">
    <source>
        <dbReference type="ARBA" id="ARBA00022679"/>
    </source>
</evidence>
<dbReference type="PANTHER" id="PTHR37984:SF8">
    <property type="entry name" value="CCHC-TYPE DOMAIN-CONTAINING PROTEIN"/>
    <property type="match status" value="1"/>
</dbReference>
<feature type="compositionally biased region" description="Polar residues" evidence="8">
    <location>
        <begin position="544"/>
        <end position="558"/>
    </location>
</feature>
<organism evidence="10 11">
    <name type="scientific">Saccoglossus kowalevskii</name>
    <name type="common">Acorn worm</name>
    <dbReference type="NCBI Taxonomy" id="10224"/>
    <lineage>
        <taxon>Eukaryota</taxon>
        <taxon>Metazoa</taxon>
        <taxon>Hemichordata</taxon>
        <taxon>Enteropneusta</taxon>
        <taxon>Harrimaniidae</taxon>
        <taxon>Saccoglossus</taxon>
    </lineage>
</organism>
<keyword evidence="4" id="KW-0255">Endonuclease</keyword>
<dbReference type="InterPro" id="IPR041373">
    <property type="entry name" value="RT_RNaseH"/>
</dbReference>
<dbReference type="InterPro" id="IPR036397">
    <property type="entry name" value="RNaseH_sf"/>
</dbReference>
<evidence type="ECO:0000256" key="2">
    <source>
        <dbReference type="ARBA" id="ARBA00022695"/>
    </source>
</evidence>
<dbReference type="Pfam" id="PF17921">
    <property type="entry name" value="Integrase_H2C2"/>
    <property type="match status" value="1"/>
</dbReference>
<dbReference type="InterPro" id="IPR050951">
    <property type="entry name" value="Retrovirus_Pol_polyprotein"/>
</dbReference>
<dbReference type="RefSeq" id="XP_006813383.1">
    <property type="nucleotide sequence ID" value="XM_006813320.1"/>
</dbReference>
<evidence type="ECO:0000256" key="6">
    <source>
        <dbReference type="ARBA" id="ARBA00022918"/>
    </source>
</evidence>
<dbReference type="GeneID" id="102809670"/>
<keyword evidence="1" id="KW-0808">Transferase</keyword>
<gene>
    <name evidence="11" type="primary">LOC102809670</name>
</gene>
<feature type="coiled-coil region" evidence="7">
    <location>
        <begin position="370"/>
        <end position="404"/>
    </location>
</feature>
<dbReference type="Proteomes" id="UP000694865">
    <property type="component" value="Unplaced"/>
</dbReference>
<evidence type="ECO:0000256" key="7">
    <source>
        <dbReference type="SAM" id="Coils"/>
    </source>
</evidence>
<feature type="domain" description="Integrase catalytic" evidence="9">
    <location>
        <begin position="275"/>
        <end position="449"/>
    </location>
</feature>
<evidence type="ECO:0000313" key="11">
    <source>
        <dbReference type="RefSeq" id="XP_006813383.1"/>
    </source>
</evidence>
<dbReference type="SUPFAM" id="SSF53098">
    <property type="entry name" value="Ribonuclease H-like"/>
    <property type="match status" value="1"/>
</dbReference>
<evidence type="ECO:0000256" key="3">
    <source>
        <dbReference type="ARBA" id="ARBA00022722"/>
    </source>
</evidence>
<keyword evidence="6" id="KW-0695">RNA-directed DNA polymerase</keyword>
<dbReference type="Gene3D" id="3.30.420.10">
    <property type="entry name" value="Ribonuclease H-like superfamily/Ribonuclease H"/>
    <property type="match status" value="1"/>
</dbReference>
<reference evidence="11" key="1">
    <citation type="submission" date="2025-08" db="UniProtKB">
        <authorList>
            <consortium name="RefSeq"/>
        </authorList>
    </citation>
    <scope>IDENTIFICATION</scope>
    <source>
        <tissue evidence="11">Testes</tissue>
    </source>
</reference>
<protein>
    <submittedName>
        <fullName evidence="11">Uncharacterized protein K02A2.6-like</fullName>
    </submittedName>
</protein>
<sequence length="586" mass="67071">MQNGQPVAFASRALSQTEQNYAQIEKECLAIVFACCRFNQYLHGHDKITVESDHKPLVLIFHKSLHSAPKRLQRMLLRLQKYDLQIEYLPGSKMYIADMLSRAYEQTAGLQEDNTPEYQIFQLAQEQSLFQEIADIKQVEYMRLSEGTHEQVKSCTSADASLQTLMNTVMTGWPDSREEIPVCIREYWNFRDELTAQDGVLYKGMKVIIPFSMRPQMIARAHTSHLGPDACVRRARDVLFWPGMIGEITEKVKSCSTCNDFLAKQQKAPLMTHSIPNTPWSKVGQDLFMIYGENYLVTVDYYSDYFEIDHLEDTTSSTIIDATKSHFARHGIADMMTDNGPQYTSDEFSAFVHKWEFKHTTNSPLHSQSNDKAESAVKIAKKLIKKAKRNNRDIQLALLEWRNTPDVNGSSPVQKLLSRRTRTRIPTAEALLKPQIVDGVPENIKIKRQKAKAVYDKHAKPLPELVIGDSIRLQPLRPKQTWKRGSCVAKVGPRSYLIESDDGQLYRRNRKFIRLDQSDKKPPLQSEISPEPVQIEPPSVSVIDPNNPSQQTESTTIQCSPVKQTTTRSGRQSKIPNRYKDYVMNM</sequence>
<feature type="region of interest" description="Disordered" evidence="8">
    <location>
        <begin position="516"/>
        <end position="558"/>
    </location>
</feature>
<keyword evidence="5" id="KW-0378">Hydrolase</keyword>
<evidence type="ECO:0000256" key="5">
    <source>
        <dbReference type="ARBA" id="ARBA00022801"/>
    </source>
</evidence>
<accession>A0ABM0M042</accession>
<dbReference type="InterPro" id="IPR001584">
    <property type="entry name" value="Integrase_cat-core"/>
</dbReference>
<keyword evidence="7" id="KW-0175">Coiled coil</keyword>
<evidence type="ECO:0000313" key="10">
    <source>
        <dbReference type="Proteomes" id="UP000694865"/>
    </source>
</evidence>
<dbReference type="InterPro" id="IPR043502">
    <property type="entry name" value="DNA/RNA_pol_sf"/>
</dbReference>
<dbReference type="CDD" id="cd09274">
    <property type="entry name" value="RNase_HI_RT_Ty3"/>
    <property type="match status" value="1"/>
</dbReference>
<proteinExistence type="predicted"/>